<reference evidence="1 2" key="1">
    <citation type="submission" date="2019-08" db="EMBL/GenBank/DDBJ databases">
        <title>Hyperibacter terrae gen. nov., sp. nov. and Hyperibacter viscosus sp. nov., two new members in the family Rhodospirillaceae isolated from the rhizosphere of Hypericum perforatum.</title>
        <authorList>
            <person name="Noviana Z."/>
        </authorList>
    </citation>
    <scope>NUCLEOTIDE SEQUENCE [LARGE SCALE GENOMIC DNA]</scope>
    <source>
        <strain evidence="1 2">R5913</strain>
    </source>
</reference>
<accession>A0A5J6MHC8</accession>
<name>A0A5J6MHC8_9PROT</name>
<sequence length="91" mass="10152">MSRGPAKRTENVALGVASLHGKAPLLQARPPCPGAARRSAMPGLLRKLLGWTYRPSDGRLPDKLSDHVLRDIGIEPDGREDESNVRFWRRR</sequence>
<keyword evidence="2" id="KW-1185">Reference proteome</keyword>
<dbReference type="AlphaFoldDB" id="A0A5J6MHC8"/>
<gene>
    <name evidence="1" type="ORF">FRZ44_12150</name>
</gene>
<dbReference type="KEGG" id="htq:FRZ44_12150"/>
<organism evidence="1 2">
    <name type="scientific">Hypericibacter terrae</name>
    <dbReference type="NCBI Taxonomy" id="2602015"/>
    <lineage>
        <taxon>Bacteria</taxon>
        <taxon>Pseudomonadati</taxon>
        <taxon>Pseudomonadota</taxon>
        <taxon>Alphaproteobacteria</taxon>
        <taxon>Rhodospirillales</taxon>
        <taxon>Dongiaceae</taxon>
        <taxon>Hypericibacter</taxon>
    </lineage>
</organism>
<dbReference type="Proteomes" id="UP000326202">
    <property type="component" value="Chromosome"/>
</dbReference>
<evidence type="ECO:0008006" key="3">
    <source>
        <dbReference type="Google" id="ProtNLM"/>
    </source>
</evidence>
<protein>
    <recommendedName>
        <fullName evidence="3">DUF1127 domain-containing protein</fullName>
    </recommendedName>
</protein>
<dbReference type="EMBL" id="CP042906">
    <property type="protein sequence ID" value="QEX15925.1"/>
    <property type="molecule type" value="Genomic_DNA"/>
</dbReference>
<evidence type="ECO:0000313" key="1">
    <source>
        <dbReference type="EMBL" id="QEX15925.1"/>
    </source>
</evidence>
<proteinExistence type="predicted"/>
<evidence type="ECO:0000313" key="2">
    <source>
        <dbReference type="Proteomes" id="UP000326202"/>
    </source>
</evidence>